<protein>
    <recommendedName>
        <fullName evidence="3">phosphoribosylformylglycinamidine cyclo-ligase</fullName>
        <ecNumber evidence="3">6.3.3.1</ecNumber>
    </recommendedName>
    <alternativeName>
        <fullName evidence="8">AIR synthase</fullName>
    </alternativeName>
    <alternativeName>
        <fullName evidence="7">Phosphoribosyl-aminoimidazole synthetase</fullName>
    </alternativeName>
</protein>
<accession>A0A1J8PN17</accession>
<dbReference type="PANTHER" id="PTHR10520:SF12">
    <property type="entry name" value="TRIFUNCTIONAL PURINE BIOSYNTHETIC PROTEIN ADENOSINE-3"/>
    <property type="match status" value="1"/>
</dbReference>
<dbReference type="EC" id="6.3.3.1" evidence="3"/>
<evidence type="ECO:0000256" key="7">
    <source>
        <dbReference type="ARBA" id="ARBA00031908"/>
    </source>
</evidence>
<evidence type="ECO:0000256" key="1">
    <source>
        <dbReference type="ARBA" id="ARBA00004686"/>
    </source>
</evidence>
<evidence type="ECO:0000313" key="12">
    <source>
        <dbReference type="EMBL" id="OJA03009.1"/>
    </source>
</evidence>
<organism evidence="12 13">
    <name type="scientific">Bathymodiolus thermophilus thioautotrophic gill symbiont</name>
    <dbReference type="NCBI Taxonomy" id="2360"/>
    <lineage>
        <taxon>Bacteria</taxon>
        <taxon>Pseudomonadati</taxon>
        <taxon>Pseudomonadota</taxon>
        <taxon>Gammaproteobacteria</taxon>
        <taxon>sulfur-oxidizing symbionts</taxon>
    </lineage>
</organism>
<proteinExistence type="inferred from homology"/>
<dbReference type="Proteomes" id="UP000182798">
    <property type="component" value="Unassembled WGS sequence"/>
</dbReference>
<dbReference type="RefSeq" id="WP_241832177.1">
    <property type="nucleotide sequence ID" value="NZ_MIQH01001195.1"/>
</dbReference>
<gene>
    <name evidence="12" type="ORF">BGC33_01170</name>
    <name evidence="11" type="ORF">BGC33_01205</name>
</gene>
<dbReference type="InterPro" id="IPR036676">
    <property type="entry name" value="PurM-like_C_sf"/>
</dbReference>
<evidence type="ECO:0000256" key="8">
    <source>
        <dbReference type="ARBA" id="ARBA00032931"/>
    </source>
</evidence>
<dbReference type="GO" id="GO:0006189">
    <property type="term" value="P:'de novo' IMP biosynthetic process"/>
    <property type="evidence" value="ECO:0007669"/>
    <property type="project" value="UniProtKB-UniPathway"/>
</dbReference>
<reference evidence="12" key="2">
    <citation type="journal article" date="2017" name="Stand. Genomic Sci.">
        <title>Genome sequence of the sulfur-oxidizing Bathymodiolus thermophilus gill endosymbiont.</title>
        <authorList>
            <person name="Ponnudurai R."/>
            <person name="Sayavedra L."/>
            <person name="Kleiner M."/>
            <person name="Heiden S.E."/>
            <person name="Thurmer A."/>
            <person name="Felbeck H."/>
            <person name="Schluter R."/>
            <person name="Sievert S.M."/>
            <person name="Daniel R."/>
            <person name="Schweder T."/>
            <person name="Markert S."/>
        </authorList>
    </citation>
    <scope>NUCLEOTIDE SEQUENCE</scope>
    <source>
        <strain evidence="12">BAT/CrabSpa'14</strain>
    </source>
</reference>
<evidence type="ECO:0000259" key="10">
    <source>
        <dbReference type="Pfam" id="PF02769"/>
    </source>
</evidence>
<dbReference type="EMBL" id="MIQH01001203">
    <property type="protein sequence ID" value="OJA03002.1"/>
    <property type="molecule type" value="Genomic_DNA"/>
</dbReference>
<evidence type="ECO:0000256" key="4">
    <source>
        <dbReference type="ARBA" id="ARBA00022598"/>
    </source>
</evidence>
<evidence type="ECO:0000313" key="11">
    <source>
        <dbReference type="EMBL" id="OJA03002.1"/>
    </source>
</evidence>
<dbReference type="GO" id="GO:0046084">
    <property type="term" value="P:adenine biosynthetic process"/>
    <property type="evidence" value="ECO:0007669"/>
    <property type="project" value="TreeGrafter"/>
</dbReference>
<dbReference type="InterPro" id="IPR010918">
    <property type="entry name" value="PurM-like_C_dom"/>
</dbReference>
<dbReference type="EMBL" id="MIQH01001195">
    <property type="protein sequence ID" value="OJA03009.1"/>
    <property type="molecule type" value="Genomic_DNA"/>
</dbReference>
<dbReference type="InterPro" id="IPR004733">
    <property type="entry name" value="PurM_cligase"/>
</dbReference>
<reference evidence="13" key="1">
    <citation type="submission" date="2016-09" db="EMBL/GenBank/DDBJ databases">
        <title>Genome Sequence of Bathymodiolus thermophilus sulfur-oxidizing gill endosymbiont.</title>
        <authorList>
            <person name="Ponnudurai R."/>
            <person name="Kleiner M."/>
            <person name="Sayavedra L."/>
            <person name="Thuermer A."/>
            <person name="Felbeck H."/>
            <person name="Schlueter R."/>
            <person name="Schweder T."/>
            <person name="Markert S."/>
        </authorList>
    </citation>
    <scope>NUCLEOTIDE SEQUENCE [LARGE SCALE GENOMIC DNA]</scope>
    <source>
        <strain evidence="13">BAT/CrabSpa'14</strain>
    </source>
</reference>
<evidence type="ECO:0000256" key="9">
    <source>
        <dbReference type="ARBA" id="ARBA00049057"/>
    </source>
</evidence>
<keyword evidence="5" id="KW-0547">Nucleotide-binding</keyword>
<dbReference type="AlphaFoldDB" id="A0A1J8PN17"/>
<dbReference type="UniPathway" id="UPA00074">
    <property type="reaction ID" value="UER00129"/>
</dbReference>
<dbReference type="GO" id="GO:0005829">
    <property type="term" value="C:cytosol"/>
    <property type="evidence" value="ECO:0007669"/>
    <property type="project" value="TreeGrafter"/>
</dbReference>
<evidence type="ECO:0000256" key="3">
    <source>
        <dbReference type="ARBA" id="ARBA00013047"/>
    </source>
</evidence>
<keyword evidence="4 12" id="KW-0436">Ligase</keyword>
<evidence type="ECO:0000256" key="2">
    <source>
        <dbReference type="ARBA" id="ARBA00010280"/>
    </source>
</evidence>
<dbReference type="GO" id="GO:0005524">
    <property type="term" value="F:ATP binding"/>
    <property type="evidence" value="ECO:0007669"/>
    <property type="project" value="UniProtKB-KW"/>
</dbReference>
<comment type="similarity">
    <text evidence="2">Belongs to the AIR synthase family.</text>
</comment>
<evidence type="ECO:0000313" key="13">
    <source>
        <dbReference type="Proteomes" id="UP000182798"/>
    </source>
</evidence>
<comment type="pathway">
    <text evidence="1">Purine metabolism; IMP biosynthesis via de novo pathway; 5-amino-1-(5-phospho-D-ribosyl)imidazole from N(2)-formyl-N(1)-(5-phospho-D-ribosyl)glycinamide: step 2/2.</text>
</comment>
<dbReference type="Gene3D" id="3.90.650.10">
    <property type="entry name" value="PurM-like C-terminal domain"/>
    <property type="match status" value="1"/>
</dbReference>
<evidence type="ECO:0000256" key="5">
    <source>
        <dbReference type="ARBA" id="ARBA00022741"/>
    </source>
</evidence>
<name>A0A1J8PN17_9GAMM</name>
<sequence length="119" mass="13181">QLQQLIEPTKIYVKSVLSLLEKHSIHAISHITGGGLLENIPRVLPDDLAAELDDTSWQLPDIFQFLQDSGNIEMTEMYRVFNCGVGMVLILDADASADAIQHLKAQGENAWLIGKIVKN</sequence>
<keyword evidence="6" id="KW-0067">ATP-binding</keyword>
<dbReference type="PANTHER" id="PTHR10520">
    <property type="entry name" value="TRIFUNCTIONAL PURINE BIOSYNTHETIC PROTEIN ADENOSINE-3-RELATED"/>
    <property type="match status" value="1"/>
</dbReference>
<feature type="domain" description="PurM-like C-terminal" evidence="10">
    <location>
        <begin position="5"/>
        <end position="118"/>
    </location>
</feature>
<feature type="non-terminal residue" evidence="12">
    <location>
        <position position="1"/>
    </location>
</feature>
<comment type="caution">
    <text evidence="12">The sequence shown here is derived from an EMBL/GenBank/DDBJ whole genome shotgun (WGS) entry which is preliminary data.</text>
</comment>
<evidence type="ECO:0000256" key="6">
    <source>
        <dbReference type="ARBA" id="ARBA00022840"/>
    </source>
</evidence>
<dbReference type="Pfam" id="PF02769">
    <property type="entry name" value="AIRS_C"/>
    <property type="match status" value="1"/>
</dbReference>
<feature type="non-terminal residue" evidence="12">
    <location>
        <position position="119"/>
    </location>
</feature>
<dbReference type="SUPFAM" id="SSF56042">
    <property type="entry name" value="PurM C-terminal domain-like"/>
    <property type="match status" value="1"/>
</dbReference>
<comment type="catalytic activity">
    <reaction evidence="9">
        <text>2-formamido-N(1)-(5-O-phospho-beta-D-ribosyl)acetamidine + ATP = 5-amino-1-(5-phospho-beta-D-ribosyl)imidazole + ADP + phosphate + H(+)</text>
        <dbReference type="Rhea" id="RHEA:23032"/>
        <dbReference type="ChEBI" id="CHEBI:15378"/>
        <dbReference type="ChEBI" id="CHEBI:30616"/>
        <dbReference type="ChEBI" id="CHEBI:43474"/>
        <dbReference type="ChEBI" id="CHEBI:137981"/>
        <dbReference type="ChEBI" id="CHEBI:147287"/>
        <dbReference type="ChEBI" id="CHEBI:456216"/>
        <dbReference type="EC" id="6.3.3.1"/>
    </reaction>
</comment>
<dbReference type="GO" id="GO:0004637">
    <property type="term" value="F:phosphoribosylamine-glycine ligase activity"/>
    <property type="evidence" value="ECO:0007669"/>
    <property type="project" value="TreeGrafter"/>
</dbReference>
<dbReference type="GO" id="GO:0004641">
    <property type="term" value="F:phosphoribosylformylglycinamidine cyclo-ligase activity"/>
    <property type="evidence" value="ECO:0007669"/>
    <property type="project" value="UniProtKB-EC"/>
</dbReference>